<evidence type="ECO:0000256" key="2">
    <source>
        <dbReference type="SAM" id="SignalP"/>
    </source>
</evidence>
<dbReference type="GO" id="GO:0051060">
    <property type="term" value="F:pullulanase activity"/>
    <property type="evidence" value="ECO:0007669"/>
    <property type="project" value="InterPro"/>
</dbReference>
<dbReference type="OrthoDB" id="9800174at2"/>
<feature type="signal peptide" evidence="2">
    <location>
        <begin position="1"/>
        <end position="34"/>
    </location>
</feature>
<dbReference type="Pfam" id="PF17967">
    <property type="entry name" value="Pullulanase_N2"/>
    <property type="match status" value="1"/>
</dbReference>
<dbReference type="Pfam" id="PF02922">
    <property type="entry name" value="CBM_48"/>
    <property type="match status" value="1"/>
</dbReference>
<comment type="similarity">
    <text evidence="1">Belongs to the glycosyl hydrolase 13 family.</text>
</comment>
<proteinExistence type="inferred from homology"/>
<dbReference type="PROSITE" id="PS51318">
    <property type="entry name" value="TAT"/>
    <property type="match status" value="1"/>
</dbReference>
<dbReference type="EMBL" id="WNKZ01000039">
    <property type="protein sequence ID" value="MTV53967.1"/>
    <property type="molecule type" value="Genomic_DNA"/>
</dbReference>
<feature type="chain" id="PRO_5026358633" evidence="2">
    <location>
        <begin position="35"/>
        <end position="917"/>
    </location>
</feature>
<evidence type="ECO:0000313" key="9">
    <source>
        <dbReference type="Proteomes" id="UP000622638"/>
    </source>
</evidence>
<dbReference type="CDD" id="cd02860">
    <property type="entry name" value="E_set_Pullulanase"/>
    <property type="match status" value="1"/>
</dbReference>
<dbReference type="InterPro" id="IPR013783">
    <property type="entry name" value="Ig-like_fold"/>
</dbReference>
<feature type="domain" description="Pullulanase N2" evidence="5">
    <location>
        <begin position="58"/>
        <end position="168"/>
    </location>
</feature>
<dbReference type="SUPFAM" id="SSF81296">
    <property type="entry name" value="E set domains"/>
    <property type="match status" value="2"/>
</dbReference>
<organism evidence="7 8">
    <name type="scientific">Pseudoduganella buxea</name>
    <dbReference type="NCBI Taxonomy" id="1949069"/>
    <lineage>
        <taxon>Bacteria</taxon>
        <taxon>Pseudomonadati</taxon>
        <taxon>Pseudomonadota</taxon>
        <taxon>Betaproteobacteria</taxon>
        <taxon>Burkholderiales</taxon>
        <taxon>Oxalobacteraceae</taxon>
        <taxon>Telluria group</taxon>
        <taxon>Pseudoduganella</taxon>
    </lineage>
</organism>
<dbReference type="CDD" id="cd11341">
    <property type="entry name" value="AmyAc_Pullulanase_LD-like"/>
    <property type="match status" value="1"/>
</dbReference>
<evidence type="ECO:0000313" key="8">
    <source>
        <dbReference type="Proteomes" id="UP000430634"/>
    </source>
</evidence>
<keyword evidence="2" id="KW-0732">Signal</keyword>
<dbReference type="Proteomes" id="UP000622638">
    <property type="component" value="Unassembled WGS sequence"/>
</dbReference>
<evidence type="ECO:0000313" key="6">
    <source>
        <dbReference type="EMBL" id="GGB93136.1"/>
    </source>
</evidence>
<dbReference type="Gene3D" id="3.20.20.80">
    <property type="entry name" value="Glycosidases"/>
    <property type="match status" value="1"/>
</dbReference>
<reference evidence="7 8" key="3">
    <citation type="submission" date="2019-11" db="EMBL/GenBank/DDBJ databases">
        <title>Type strains purchased from KCTC, JCM and DSMZ.</title>
        <authorList>
            <person name="Lu H."/>
        </authorList>
    </citation>
    <scope>NUCLEOTIDE SEQUENCE [LARGE SCALE GENOMIC DNA]</scope>
    <source>
        <strain evidence="7 8">KCTC 52429</strain>
    </source>
</reference>
<dbReference type="SUPFAM" id="SSF51011">
    <property type="entry name" value="Glycosyl hydrolase domain"/>
    <property type="match status" value="1"/>
</dbReference>
<evidence type="ECO:0000259" key="4">
    <source>
        <dbReference type="Pfam" id="PF11852"/>
    </source>
</evidence>
<protein>
    <submittedName>
        <fullName evidence="7">Pullulanase-type alpha-1,6-glucosidase</fullName>
    </submittedName>
</protein>
<accession>A0A6I3T304</accession>
<dbReference type="GO" id="GO:0005975">
    <property type="term" value="P:carbohydrate metabolic process"/>
    <property type="evidence" value="ECO:0007669"/>
    <property type="project" value="InterPro"/>
</dbReference>
<dbReference type="InterPro" id="IPR013780">
    <property type="entry name" value="Glyco_hydro_b"/>
</dbReference>
<feature type="domain" description="Alpha-1,6-glucosidases pullulanase-type C-terminal" evidence="4">
    <location>
        <begin position="753"/>
        <end position="917"/>
    </location>
</feature>
<dbReference type="NCBIfam" id="TIGR02103">
    <property type="entry name" value="pullul_strch"/>
    <property type="match status" value="1"/>
</dbReference>
<dbReference type="Gene3D" id="2.60.40.10">
    <property type="entry name" value="Immunoglobulins"/>
    <property type="match status" value="1"/>
</dbReference>
<gene>
    <name evidence="7" type="primary">pulA</name>
    <name evidence="6" type="ORF">GCM10011572_13880</name>
    <name evidence="7" type="ORF">GM672_14645</name>
</gene>
<dbReference type="InterPro" id="IPR011839">
    <property type="entry name" value="Pullul_strch"/>
</dbReference>
<dbReference type="EMBL" id="BMKG01000004">
    <property type="protein sequence ID" value="GGB93136.1"/>
    <property type="molecule type" value="Genomic_DNA"/>
</dbReference>
<dbReference type="InterPro" id="IPR040671">
    <property type="entry name" value="Pullulanase_N2"/>
</dbReference>
<dbReference type="InterPro" id="IPR004193">
    <property type="entry name" value="Glyco_hydro_13_N"/>
</dbReference>
<dbReference type="InterPro" id="IPR017853">
    <property type="entry name" value="GH"/>
</dbReference>
<keyword evidence="9" id="KW-1185">Reference proteome</keyword>
<dbReference type="RefSeq" id="WP_155471270.1">
    <property type="nucleotide sequence ID" value="NZ_BMKG01000004.1"/>
</dbReference>
<evidence type="ECO:0000313" key="7">
    <source>
        <dbReference type="EMBL" id="MTV53967.1"/>
    </source>
</evidence>
<reference evidence="6" key="4">
    <citation type="submission" date="2024-05" db="EMBL/GenBank/DDBJ databases">
        <authorList>
            <person name="Sun Q."/>
            <person name="Zhou Y."/>
        </authorList>
    </citation>
    <scope>NUCLEOTIDE SEQUENCE</scope>
    <source>
        <strain evidence="6">CGMCC 1.15931</strain>
    </source>
</reference>
<dbReference type="AlphaFoldDB" id="A0A6I3T304"/>
<reference evidence="9" key="2">
    <citation type="journal article" date="2019" name="Int. J. Syst. Evol. Microbiol.">
        <title>The Global Catalogue of Microorganisms (GCM) 10K type strain sequencing project: providing services to taxonomists for standard genome sequencing and annotation.</title>
        <authorList>
            <consortium name="The Broad Institute Genomics Platform"/>
            <consortium name="The Broad Institute Genome Sequencing Center for Infectious Disease"/>
            <person name="Wu L."/>
            <person name="Ma J."/>
        </authorList>
    </citation>
    <scope>NUCLEOTIDE SEQUENCE [LARGE SCALE GENOMIC DNA]</scope>
    <source>
        <strain evidence="9">CGMCC 1.15931</strain>
    </source>
</reference>
<evidence type="ECO:0000259" key="3">
    <source>
        <dbReference type="Pfam" id="PF02922"/>
    </source>
</evidence>
<feature type="domain" description="Glycoside hydrolase family 13 N-terminal" evidence="3">
    <location>
        <begin position="180"/>
        <end position="264"/>
    </location>
</feature>
<evidence type="ECO:0000256" key="1">
    <source>
        <dbReference type="ARBA" id="ARBA00008061"/>
    </source>
</evidence>
<dbReference type="SUPFAM" id="SSF51445">
    <property type="entry name" value="(Trans)glycosidases"/>
    <property type="match status" value="1"/>
</dbReference>
<dbReference type="InterPro" id="IPR006311">
    <property type="entry name" value="TAT_signal"/>
</dbReference>
<dbReference type="PANTHER" id="PTHR43002">
    <property type="entry name" value="GLYCOGEN DEBRANCHING ENZYME"/>
    <property type="match status" value="1"/>
</dbReference>
<dbReference type="InterPro" id="IPR024561">
    <property type="entry name" value="Pullul_strch_C"/>
</dbReference>
<dbReference type="Gene3D" id="2.60.40.1180">
    <property type="entry name" value="Golgi alpha-mannosidase II"/>
    <property type="match status" value="1"/>
</dbReference>
<comment type="caution">
    <text evidence="7">The sequence shown here is derived from an EMBL/GenBank/DDBJ whole genome shotgun (WGS) entry which is preliminary data.</text>
</comment>
<dbReference type="Gene3D" id="2.60.40.1130">
    <property type="entry name" value="Rab geranylgeranyltransferase alpha-subunit, insert domain"/>
    <property type="match status" value="1"/>
</dbReference>
<dbReference type="InterPro" id="IPR014756">
    <property type="entry name" value="Ig_E-set"/>
</dbReference>
<dbReference type="Proteomes" id="UP000430634">
    <property type="component" value="Unassembled WGS sequence"/>
</dbReference>
<sequence length="917" mass="98253">MVNRITRRAHFGRGAFTTAAVLAAALTPLSSALAADAGICDGDAFQAVLHPAAAAFDARAAWIDGTALLWPGAAQGGAFRLYYSATGAIKALPGNAVAGAEGFLPLAADDRPVAPGLAWMGKGVVLAVAAVDAGRLPALHRGQLVLVHEDAQGKVLDATRVQVAGALDALYASAEAVPDLGATPRAGQTAFKLWAPTARNVLLCTYDSGSAPASAAAPMRLDAATGVWSAELPANLDGKYYKYAVDVFVDGAGVVRNLVTDPYAVSLTTDSRRAYIADLAAPRLKPAGWDADRPPVKVKAQTDMSIYELHVRDFSIDDTTVSAANRGKYSAFTEKNSNGMRHLAALSRAGLTDVHLLPVYDIGSVPEQGCAVPDAARLRAAAPDSATQQQLVEAVRLTDCYNWGYDPWHYSAPEGSYSTDPADGARRIVEFRQMVMALHGAGLRVGMDVVYNHTYIAGQNEKSVLDRVVPGYYHRLDAKGAIERSTCCDNTATEHRMMGKLMIDSAVLWTQHYKIDSFRFDLMGHQPRAAMEVLQRKVNAVAGRHVNLIGEGWNFGEVADGKRFVQASQLSLNGSGIGTFSDRGRDAVRGGGAGDAGLDMFARQGYINGLFYDPNGSAQHTKEALLKAGDLLKIGLAGTVRGYKLQTWTGETRDLATIDYAGQAAGYASAPGEVVNYVENHDNQTLYDLNVLRLPLATSTADRARVQMLAAAVNAFSQGVAYFHAGFDILRSKSLDRNSFESGDWFNRLDWTYRDNYFGTGLPPQADNGKDYALLRPLLANAALKPAPADIAFARDTFRDLLKIRAGSTLFRLRTADDIRQRLRFHNTGPDQVPTVVAAQIDGKGYPGAGFRSVLYLLNVDKVAQRIALPAGARRPYRLHPVQAAANAADPRAKEARYDAATGTVTVPARTAVVFVE</sequence>
<evidence type="ECO:0000259" key="5">
    <source>
        <dbReference type="Pfam" id="PF17967"/>
    </source>
</evidence>
<dbReference type="Pfam" id="PF11852">
    <property type="entry name" value="Pullul_strch_C"/>
    <property type="match status" value="1"/>
</dbReference>
<name>A0A6I3T304_9BURK</name>
<reference evidence="6" key="1">
    <citation type="journal article" date="2014" name="Int. J. Syst. Evol. Microbiol.">
        <title>Complete genome of a new Firmicutes species belonging to the dominant human colonic microbiota ('Ruminococcus bicirculans') reveals two chromosomes and a selective capacity to utilize plant glucans.</title>
        <authorList>
            <consortium name="NISC Comparative Sequencing Program"/>
            <person name="Wegmann U."/>
            <person name="Louis P."/>
            <person name="Goesmann A."/>
            <person name="Henrissat B."/>
            <person name="Duncan S.H."/>
            <person name="Flint H.J."/>
        </authorList>
    </citation>
    <scope>NUCLEOTIDE SEQUENCE</scope>
    <source>
        <strain evidence="6">CGMCC 1.15931</strain>
    </source>
</reference>